<evidence type="ECO:0000256" key="5">
    <source>
        <dbReference type="ARBA" id="ARBA00022989"/>
    </source>
</evidence>
<evidence type="ECO:0000256" key="8">
    <source>
        <dbReference type="SAM" id="SignalP"/>
    </source>
</evidence>
<keyword evidence="7" id="KW-0503">Monooxygenase</keyword>
<reference evidence="9 10" key="1">
    <citation type="journal article" date="2024" name="G3 (Bethesda)">
        <title>Genome assembly of Hibiscus sabdariffa L. provides insights into metabolisms of medicinal natural products.</title>
        <authorList>
            <person name="Kim T."/>
        </authorList>
    </citation>
    <scope>NUCLEOTIDE SEQUENCE [LARGE SCALE GENOMIC DNA]</scope>
    <source>
        <strain evidence="9">TK-2024</strain>
        <tissue evidence="9">Old leaves</tissue>
    </source>
</reference>
<dbReference type="PANTHER" id="PTHR24286:SF11">
    <property type="entry name" value="CYTOCHROME P450, FAMILY 87, SUBFAMILY A, POLYPEPTIDE 2"/>
    <property type="match status" value="1"/>
</dbReference>
<dbReference type="InterPro" id="IPR036396">
    <property type="entry name" value="Cyt_P450_sf"/>
</dbReference>
<sequence length="532" mass="60496">MFWMGALVLITCIARWVYQWRNPRCNGKLPPGSMGFPLVGETLQFFSTSTSSDVHPFVKDRVERYGPIFKTSLVGQPVIVSADSDLSHFVFLQEGQLFQSWYPVTFTEVLGRQNLSSLHDFMYKYLKNMVLSLFGPEGLKKMLPEVERMACRRLQRWSIQETVELKEATSSLIFDLTAEKLISCEAGNASENLRDNFVAFIQGLISFPLNIPGTAYHKCLQGRKNAMKMLKKLLNERRPAVPGKNQVDFFDFVLEELDKEGTILTEEIALDLMFTLLFASYETTSLALTAAVKFLSDHPSVLKKLREEHEAILRNRENTDSGLTWKEYKSMRYTFQCKLQFINETVRLANIVPLIFRKALREIKFKGYTIPAGWAVMVTPPAVHLNPEKYQDPLTFNPSRWEQGEINGASKNFMAFGGGMRFCIGADFAKLQMAVFLHCLVGTDQRRKYGPNPGFTVSRWLSHTAKGENQNGVAPAPALHLKMQQYKPLLAVLPVENRGRREPNSINVTKLSISMIVEVNKSLLLDRRGNLE</sequence>
<dbReference type="Pfam" id="PF00067">
    <property type="entry name" value="p450"/>
    <property type="match status" value="1"/>
</dbReference>
<evidence type="ECO:0000256" key="6">
    <source>
        <dbReference type="ARBA" id="ARBA00023004"/>
    </source>
</evidence>
<comment type="subcellular location">
    <subcellularLocation>
        <location evidence="1">Membrane</location>
        <topology evidence="1">Single-pass membrane protein</topology>
    </subcellularLocation>
</comment>
<dbReference type="PRINTS" id="PR00463">
    <property type="entry name" value="EP450I"/>
</dbReference>
<evidence type="ECO:0008006" key="11">
    <source>
        <dbReference type="Google" id="ProtNLM"/>
    </source>
</evidence>
<keyword evidence="5" id="KW-1133">Transmembrane helix</keyword>
<dbReference type="EMBL" id="JBBPBM010000038">
    <property type="protein sequence ID" value="KAK8527511.1"/>
    <property type="molecule type" value="Genomic_DNA"/>
</dbReference>
<keyword evidence="10" id="KW-1185">Reference proteome</keyword>
<evidence type="ECO:0000256" key="3">
    <source>
        <dbReference type="ARBA" id="ARBA00022692"/>
    </source>
</evidence>
<gene>
    <name evidence="9" type="ORF">V6N12_054718</name>
</gene>
<keyword evidence="7" id="KW-0349">Heme</keyword>
<evidence type="ECO:0000256" key="7">
    <source>
        <dbReference type="RuleBase" id="RU000461"/>
    </source>
</evidence>
<keyword evidence="3" id="KW-0812">Transmembrane</keyword>
<evidence type="ECO:0000256" key="2">
    <source>
        <dbReference type="ARBA" id="ARBA00010617"/>
    </source>
</evidence>
<dbReference type="PANTHER" id="PTHR24286">
    <property type="entry name" value="CYTOCHROME P450 26"/>
    <property type="match status" value="1"/>
</dbReference>
<evidence type="ECO:0000313" key="9">
    <source>
        <dbReference type="EMBL" id="KAK8527511.1"/>
    </source>
</evidence>
<dbReference type="InterPro" id="IPR002401">
    <property type="entry name" value="Cyt_P450_E_grp-I"/>
</dbReference>
<proteinExistence type="inferred from homology"/>
<accession>A0ABR2D187</accession>
<comment type="caution">
    <text evidence="9">The sequence shown here is derived from an EMBL/GenBank/DDBJ whole genome shotgun (WGS) entry which is preliminary data.</text>
</comment>
<keyword evidence="5" id="KW-0472">Membrane</keyword>
<dbReference type="PROSITE" id="PS00086">
    <property type="entry name" value="CYTOCHROME_P450"/>
    <property type="match status" value="1"/>
</dbReference>
<dbReference type="CDD" id="cd11043">
    <property type="entry name" value="CYP90-like"/>
    <property type="match status" value="1"/>
</dbReference>
<evidence type="ECO:0000313" key="10">
    <source>
        <dbReference type="Proteomes" id="UP001472677"/>
    </source>
</evidence>
<keyword evidence="7" id="KW-0560">Oxidoreductase</keyword>
<dbReference type="Gene3D" id="1.10.630.10">
    <property type="entry name" value="Cytochrome P450"/>
    <property type="match status" value="1"/>
</dbReference>
<keyword evidence="8" id="KW-0732">Signal</keyword>
<protein>
    <recommendedName>
        <fullName evidence="11">Cytochrome P450</fullName>
    </recommendedName>
</protein>
<dbReference type="PRINTS" id="PR00385">
    <property type="entry name" value="P450"/>
</dbReference>
<dbReference type="InterPro" id="IPR017972">
    <property type="entry name" value="Cyt_P450_CS"/>
</dbReference>
<dbReference type="Proteomes" id="UP001472677">
    <property type="component" value="Unassembled WGS sequence"/>
</dbReference>
<evidence type="ECO:0000256" key="1">
    <source>
        <dbReference type="ARBA" id="ARBA00004167"/>
    </source>
</evidence>
<comment type="similarity">
    <text evidence="2 7">Belongs to the cytochrome P450 family.</text>
</comment>
<evidence type="ECO:0000256" key="4">
    <source>
        <dbReference type="ARBA" id="ARBA00022723"/>
    </source>
</evidence>
<keyword evidence="4 7" id="KW-0479">Metal-binding</keyword>
<dbReference type="InterPro" id="IPR001128">
    <property type="entry name" value="Cyt_P450"/>
</dbReference>
<organism evidence="9 10">
    <name type="scientific">Hibiscus sabdariffa</name>
    <name type="common">roselle</name>
    <dbReference type="NCBI Taxonomy" id="183260"/>
    <lineage>
        <taxon>Eukaryota</taxon>
        <taxon>Viridiplantae</taxon>
        <taxon>Streptophyta</taxon>
        <taxon>Embryophyta</taxon>
        <taxon>Tracheophyta</taxon>
        <taxon>Spermatophyta</taxon>
        <taxon>Magnoliopsida</taxon>
        <taxon>eudicotyledons</taxon>
        <taxon>Gunneridae</taxon>
        <taxon>Pentapetalae</taxon>
        <taxon>rosids</taxon>
        <taxon>malvids</taxon>
        <taxon>Malvales</taxon>
        <taxon>Malvaceae</taxon>
        <taxon>Malvoideae</taxon>
        <taxon>Hibiscus</taxon>
    </lineage>
</organism>
<keyword evidence="6 7" id="KW-0408">Iron</keyword>
<feature type="signal peptide" evidence="8">
    <location>
        <begin position="1"/>
        <end position="19"/>
    </location>
</feature>
<dbReference type="SUPFAM" id="SSF48264">
    <property type="entry name" value="Cytochrome P450"/>
    <property type="match status" value="1"/>
</dbReference>
<feature type="chain" id="PRO_5045324041" description="Cytochrome P450" evidence="8">
    <location>
        <begin position="20"/>
        <end position="532"/>
    </location>
</feature>
<name>A0ABR2D187_9ROSI</name>